<organism evidence="1">
    <name type="scientific">marine sediment metagenome</name>
    <dbReference type="NCBI Taxonomy" id="412755"/>
    <lineage>
        <taxon>unclassified sequences</taxon>
        <taxon>metagenomes</taxon>
        <taxon>ecological metagenomes</taxon>
    </lineage>
</organism>
<proteinExistence type="predicted"/>
<gene>
    <name evidence="1" type="ORF">LCGC14_2030940</name>
</gene>
<name>A0A0F9HRT3_9ZZZZ</name>
<accession>A0A0F9HRT3</accession>
<evidence type="ECO:0000313" key="1">
    <source>
        <dbReference type="EMBL" id="KKL77832.1"/>
    </source>
</evidence>
<reference evidence="1" key="1">
    <citation type="journal article" date="2015" name="Nature">
        <title>Complex archaea that bridge the gap between prokaryotes and eukaryotes.</title>
        <authorList>
            <person name="Spang A."/>
            <person name="Saw J.H."/>
            <person name="Jorgensen S.L."/>
            <person name="Zaremba-Niedzwiedzka K."/>
            <person name="Martijn J."/>
            <person name="Lind A.E."/>
            <person name="van Eijk R."/>
            <person name="Schleper C."/>
            <person name="Guy L."/>
            <person name="Ettema T.J."/>
        </authorList>
    </citation>
    <scope>NUCLEOTIDE SEQUENCE</scope>
</reference>
<dbReference type="AlphaFoldDB" id="A0A0F9HRT3"/>
<sequence>MCKMKNKICVCGKVATQEVILSNKETIDMCKSCLLETWSSVFYFKDNKEEAYIQFVR</sequence>
<dbReference type="EMBL" id="LAZR01023636">
    <property type="protein sequence ID" value="KKL77832.1"/>
    <property type="molecule type" value="Genomic_DNA"/>
</dbReference>
<comment type="caution">
    <text evidence="1">The sequence shown here is derived from an EMBL/GenBank/DDBJ whole genome shotgun (WGS) entry which is preliminary data.</text>
</comment>
<protein>
    <submittedName>
        <fullName evidence="1">Uncharacterized protein</fullName>
    </submittedName>
</protein>